<organism evidence="3 4">
    <name type="scientific">Thalassiosira oceanica</name>
    <name type="common">Marine diatom</name>
    <dbReference type="NCBI Taxonomy" id="159749"/>
    <lineage>
        <taxon>Eukaryota</taxon>
        <taxon>Sar</taxon>
        <taxon>Stramenopiles</taxon>
        <taxon>Ochrophyta</taxon>
        <taxon>Bacillariophyta</taxon>
        <taxon>Coscinodiscophyceae</taxon>
        <taxon>Thalassiosirophycidae</taxon>
        <taxon>Thalassiosirales</taxon>
        <taxon>Thalassiosiraceae</taxon>
        <taxon>Thalassiosira</taxon>
    </lineage>
</organism>
<gene>
    <name evidence="3" type="ORF">THAOC_28581</name>
</gene>
<feature type="chain" id="PRO_5003836524" evidence="2">
    <location>
        <begin position="22"/>
        <end position="428"/>
    </location>
</feature>
<evidence type="ECO:0000256" key="1">
    <source>
        <dbReference type="SAM" id="MobiDB-lite"/>
    </source>
</evidence>
<proteinExistence type="predicted"/>
<evidence type="ECO:0000313" key="4">
    <source>
        <dbReference type="Proteomes" id="UP000266841"/>
    </source>
</evidence>
<keyword evidence="2" id="KW-0732">Signal</keyword>
<reference evidence="3 4" key="1">
    <citation type="journal article" date="2012" name="Genome Biol.">
        <title>Genome and low-iron response of an oceanic diatom adapted to chronic iron limitation.</title>
        <authorList>
            <person name="Lommer M."/>
            <person name="Specht M."/>
            <person name="Roy A.S."/>
            <person name="Kraemer L."/>
            <person name="Andreson R."/>
            <person name="Gutowska M.A."/>
            <person name="Wolf J."/>
            <person name="Bergner S.V."/>
            <person name="Schilhabel M.B."/>
            <person name="Klostermeier U.C."/>
            <person name="Beiko R.G."/>
            <person name="Rosenstiel P."/>
            <person name="Hippler M."/>
            <person name="Laroche J."/>
        </authorList>
    </citation>
    <scope>NUCLEOTIDE SEQUENCE [LARGE SCALE GENOMIC DNA]</scope>
    <source>
        <strain evidence="3 4">CCMP1005</strain>
    </source>
</reference>
<accession>K0RTI2</accession>
<feature type="compositionally biased region" description="Low complexity" evidence="1">
    <location>
        <begin position="237"/>
        <end position="268"/>
    </location>
</feature>
<dbReference type="Proteomes" id="UP000266841">
    <property type="component" value="Unassembled WGS sequence"/>
</dbReference>
<comment type="caution">
    <text evidence="3">The sequence shown here is derived from an EMBL/GenBank/DDBJ whole genome shotgun (WGS) entry which is preliminary data.</text>
</comment>
<name>K0RTI2_THAOC</name>
<feature type="compositionally biased region" description="Low complexity" evidence="1">
    <location>
        <begin position="55"/>
        <end position="80"/>
    </location>
</feature>
<sequence>MNLRLFSAWALLASTSDRVVVVDGKSRPSGGFRPSGSRPSGSSYSAPRPSPPSYYSPSASRPSYPSPSASRPSTPTLSRPAPKPYKSPTGPVPYNSRSPYNPNPSYKSFSPAGAPTIRSGGGGFSSKAKSVAVTVAKAAALGLAVGAVINIARGAFLYGGRHSSPYCRGDDLDRYASGRCPVGRSTTSHRCAGQIPMCPVPQSVRDDWAVGPDAPPKVEVSFDGSVCSVVPAPPAAPATSGGNGTAATSSPAPTATAPGGNDTATTAGRRGGGRGQRTRLVVPLGNFSSAVYSLRTEGVVAGDASGPPELCVSGATVHYPSVSLGSDATFRCDCGACSDCGRSGPRYLDWSGPFAVSDARGEAAIAGTAAAPLYDPVDACVCGETEGTACEEVQGSVYGGYSSAASVGGGAALQVATGAVLVWLVGRR</sequence>
<feature type="signal peptide" evidence="2">
    <location>
        <begin position="1"/>
        <end position="21"/>
    </location>
</feature>
<feature type="compositionally biased region" description="Low complexity" evidence="1">
    <location>
        <begin position="27"/>
        <end position="47"/>
    </location>
</feature>
<evidence type="ECO:0000256" key="2">
    <source>
        <dbReference type="SAM" id="SignalP"/>
    </source>
</evidence>
<dbReference type="EMBL" id="AGNL01040303">
    <property type="protein sequence ID" value="EJK52176.1"/>
    <property type="molecule type" value="Genomic_DNA"/>
</dbReference>
<feature type="compositionally biased region" description="Low complexity" evidence="1">
    <location>
        <begin position="93"/>
        <end position="107"/>
    </location>
</feature>
<dbReference type="AlphaFoldDB" id="K0RTI2"/>
<protein>
    <submittedName>
        <fullName evidence="3">Uncharacterized protein</fullName>
    </submittedName>
</protein>
<feature type="region of interest" description="Disordered" evidence="1">
    <location>
        <begin position="233"/>
        <end position="278"/>
    </location>
</feature>
<feature type="region of interest" description="Disordered" evidence="1">
    <location>
        <begin position="23"/>
        <end position="107"/>
    </location>
</feature>
<evidence type="ECO:0000313" key="3">
    <source>
        <dbReference type="EMBL" id="EJK52176.1"/>
    </source>
</evidence>
<keyword evidence="4" id="KW-1185">Reference proteome</keyword>